<evidence type="ECO:0000313" key="2">
    <source>
        <dbReference type="Proteomes" id="UP000827872"/>
    </source>
</evidence>
<keyword evidence="2" id="KW-1185">Reference proteome</keyword>
<name>A0ACB8FNT8_9SAUR</name>
<accession>A0ACB8FNT8</accession>
<dbReference type="EMBL" id="CM037619">
    <property type="protein sequence ID" value="KAH8007118.1"/>
    <property type="molecule type" value="Genomic_DNA"/>
</dbReference>
<gene>
    <name evidence="1" type="ORF">K3G42_017097</name>
</gene>
<dbReference type="Proteomes" id="UP000827872">
    <property type="component" value="Linkage Group LG06"/>
</dbReference>
<comment type="caution">
    <text evidence="1">The sequence shown here is derived from an EMBL/GenBank/DDBJ whole genome shotgun (WGS) entry which is preliminary data.</text>
</comment>
<evidence type="ECO:0000313" key="1">
    <source>
        <dbReference type="EMBL" id="KAH8007118.1"/>
    </source>
</evidence>
<reference evidence="1" key="1">
    <citation type="submission" date="2021-08" db="EMBL/GenBank/DDBJ databases">
        <title>The first chromosome-level gecko genome reveals the dynamic sex chromosomes of Neotropical dwarf geckos (Sphaerodactylidae: Sphaerodactylus).</title>
        <authorList>
            <person name="Pinto B.J."/>
            <person name="Keating S.E."/>
            <person name="Gamble T."/>
        </authorList>
    </citation>
    <scope>NUCLEOTIDE SEQUENCE</scope>
    <source>
        <strain evidence="1">TG3544</strain>
    </source>
</reference>
<sequence>MWNHFKTGTHPGFETEDAFIALVAYAETDMSQLCIVLATNLHIQLFQMTTIEFFFLFSKVELAVTSDGKTIVCYHPSVDIPYEHTRPIPQLDPVDFKAETHDQVLKSKLEVEELNNKQGPTIEELSRMFYTTKHRWYPVGQYHTRRKKTNPPKDRRLKLNKWHTYDLEEECEEAFKLLLPVRISRNALYRGSSPSSTLLPVLVKLHFQELPPDEQNGPQMWTGEKFLCEIHGELKVAQLGN</sequence>
<proteinExistence type="predicted"/>
<organism evidence="1 2">
    <name type="scientific">Sphaerodactylus townsendi</name>
    <dbReference type="NCBI Taxonomy" id="933632"/>
    <lineage>
        <taxon>Eukaryota</taxon>
        <taxon>Metazoa</taxon>
        <taxon>Chordata</taxon>
        <taxon>Craniata</taxon>
        <taxon>Vertebrata</taxon>
        <taxon>Euteleostomi</taxon>
        <taxon>Lepidosauria</taxon>
        <taxon>Squamata</taxon>
        <taxon>Bifurcata</taxon>
        <taxon>Gekkota</taxon>
        <taxon>Sphaerodactylidae</taxon>
        <taxon>Sphaerodactylus</taxon>
    </lineage>
</organism>
<protein>
    <submittedName>
        <fullName evidence="1">Uncharacterized protein</fullName>
    </submittedName>
</protein>